<dbReference type="EMBL" id="WLVL01000017">
    <property type="protein sequence ID" value="MTB71126.1"/>
    <property type="molecule type" value="Genomic_DNA"/>
</dbReference>
<comment type="caution">
    <text evidence="3">The sequence shown here is derived from an EMBL/GenBank/DDBJ whole genome shotgun (WGS) entry which is preliminary data.</text>
</comment>
<name>A0A6I3IW85_9MICO</name>
<evidence type="ECO:0000313" key="3">
    <source>
        <dbReference type="EMBL" id="MTB71126.1"/>
    </source>
</evidence>
<dbReference type="Pfam" id="PF01569">
    <property type="entry name" value="PAP2"/>
    <property type="match status" value="1"/>
</dbReference>
<feature type="transmembrane region" description="Helical" evidence="1">
    <location>
        <begin position="178"/>
        <end position="196"/>
    </location>
</feature>
<evidence type="ECO:0000256" key="1">
    <source>
        <dbReference type="SAM" id="Phobius"/>
    </source>
</evidence>
<feature type="transmembrane region" description="Helical" evidence="1">
    <location>
        <begin position="146"/>
        <end position="166"/>
    </location>
</feature>
<dbReference type="RefSeq" id="WP_154592462.1">
    <property type="nucleotide sequence ID" value="NZ_WLVL01000017.1"/>
</dbReference>
<dbReference type="InterPro" id="IPR036938">
    <property type="entry name" value="PAP2/HPO_sf"/>
</dbReference>
<gene>
    <name evidence="3" type="ORF">GGG17_03880</name>
</gene>
<dbReference type="Gene3D" id="1.20.144.10">
    <property type="entry name" value="Phosphatidic acid phosphatase type 2/haloperoxidase"/>
    <property type="match status" value="1"/>
</dbReference>
<feature type="transmembrane region" description="Helical" evidence="1">
    <location>
        <begin position="77"/>
        <end position="98"/>
    </location>
</feature>
<dbReference type="AlphaFoldDB" id="A0A6I3IW85"/>
<dbReference type="PANTHER" id="PTHR14969:SF13">
    <property type="entry name" value="AT30094P"/>
    <property type="match status" value="1"/>
</dbReference>
<keyword evidence="1" id="KW-0812">Transmembrane</keyword>
<reference evidence="3 4" key="1">
    <citation type="submission" date="2019-11" db="EMBL/GenBank/DDBJ databases">
        <title>Whole genome sequencing identifies a novel species of the genus Arsenicicoccus isolated from human blood.</title>
        <authorList>
            <person name="Jeong J.H."/>
            <person name="Kweon O.J."/>
            <person name="Kim H.R."/>
            <person name="Kim T.-H."/>
            <person name="Ha S.-M."/>
            <person name="Lee M.-K."/>
        </authorList>
    </citation>
    <scope>NUCLEOTIDE SEQUENCE [LARGE SCALE GENOMIC DNA]</scope>
    <source>
        <strain evidence="3 4">MKL-02</strain>
    </source>
</reference>
<protein>
    <submittedName>
        <fullName evidence="3">Phosphatase PAP2 family protein</fullName>
    </submittedName>
</protein>
<organism evidence="3 4">
    <name type="scientific">Arsenicicoccus cauae</name>
    <dbReference type="NCBI Taxonomy" id="2663847"/>
    <lineage>
        <taxon>Bacteria</taxon>
        <taxon>Bacillati</taxon>
        <taxon>Actinomycetota</taxon>
        <taxon>Actinomycetes</taxon>
        <taxon>Micrococcales</taxon>
        <taxon>Intrasporangiaceae</taxon>
        <taxon>Arsenicicoccus</taxon>
    </lineage>
</organism>
<sequence>MPFLLRYDLDRSHPRVGAAFKDLLVRAITPGIVLFLAIYGFGLALMGPLKSWGTAEEPISKNLEASRTSVWDSITMVWSHIGNTEYAIGFCLLMIALVWWRTKEWWYAVIPGIAIALQASIFVAATELTGRPRPQVSKLDPAPPTSSYPSGHVGAATALYLSLALMAHRIDNVVLRRLVQTVCVIIPLLVAYARAYRGMHHVIDIAVGLLNGVLCALMAWLWLRRKEARSS</sequence>
<keyword evidence="1" id="KW-1133">Transmembrane helix</keyword>
<dbReference type="PANTHER" id="PTHR14969">
    <property type="entry name" value="SPHINGOSINE-1-PHOSPHATE PHOSPHOHYDROLASE"/>
    <property type="match status" value="1"/>
</dbReference>
<feature type="domain" description="Phosphatidic acid phosphatase type 2/haloperoxidase" evidence="2">
    <location>
        <begin position="110"/>
        <end position="220"/>
    </location>
</feature>
<dbReference type="Proteomes" id="UP000431092">
    <property type="component" value="Unassembled WGS sequence"/>
</dbReference>
<feature type="transmembrane region" description="Helical" evidence="1">
    <location>
        <begin position="105"/>
        <end position="126"/>
    </location>
</feature>
<keyword evidence="4" id="KW-1185">Reference proteome</keyword>
<evidence type="ECO:0000313" key="4">
    <source>
        <dbReference type="Proteomes" id="UP000431092"/>
    </source>
</evidence>
<proteinExistence type="predicted"/>
<accession>A0A6I3IW85</accession>
<feature type="transmembrane region" description="Helical" evidence="1">
    <location>
        <begin position="23"/>
        <end position="46"/>
    </location>
</feature>
<dbReference type="SMART" id="SM00014">
    <property type="entry name" value="acidPPc"/>
    <property type="match status" value="1"/>
</dbReference>
<dbReference type="SUPFAM" id="SSF48317">
    <property type="entry name" value="Acid phosphatase/Vanadium-dependent haloperoxidase"/>
    <property type="match status" value="1"/>
</dbReference>
<keyword evidence="1" id="KW-0472">Membrane</keyword>
<feature type="transmembrane region" description="Helical" evidence="1">
    <location>
        <begin position="202"/>
        <end position="223"/>
    </location>
</feature>
<evidence type="ECO:0000259" key="2">
    <source>
        <dbReference type="SMART" id="SM00014"/>
    </source>
</evidence>
<dbReference type="InterPro" id="IPR000326">
    <property type="entry name" value="PAP2/HPO"/>
</dbReference>